<keyword evidence="3" id="KW-1185">Reference proteome</keyword>
<dbReference type="InterPro" id="IPR005552">
    <property type="entry name" value="Scramblase"/>
</dbReference>
<dbReference type="GeneID" id="110977917"/>
<protein>
    <recommendedName>
        <fullName evidence="2">Phospholipid scramblase</fullName>
    </recommendedName>
</protein>
<reference evidence="4" key="1">
    <citation type="submission" date="2025-08" db="UniProtKB">
        <authorList>
            <consortium name="RefSeq"/>
        </authorList>
    </citation>
    <scope>IDENTIFICATION</scope>
</reference>
<organism evidence="3 4">
    <name type="scientific">Acanthaster planci</name>
    <name type="common">Crown-of-thorns starfish</name>
    <dbReference type="NCBI Taxonomy" id="133434"/>
    <lineage>
        <taxon>Eukaryota</taxon>
        <taxon>Metazoa</taxon>
        <taxon>Echinodermata</taxon>
        <taxon>Eleutherozoa</taxon>
        <taxon>Asterozoa</taxon>
        <taxon>Asteroidea</taxon>
        <taxon>Valvatacea</taxon>
        <taxon>Valvatida</taxon>
        <taxon>Acanthasteridae</taxon>
        <taxon>Acanthaster</taxon>
    </lineage>
</organism>
<dbReference type="OrthoDB" id="191150at2759"/>
<comment type="cofactor">
    <cofactor evidence="2">
        <name>Ca(2+)</name>
        <dbReference type="ChEBI" id="CHEBI:29108"/>
    </cofactor>
</comment>
<evidence type="ECO:0000256" key="1">
    <source>
        <dbReference type="ARBA" id="ARBA00005350"/>
    </source>
</evidence>
<name>A0A8B7Y4M6_ACAPL</name>
<evidence type="ECO:0000313" key="4">
    <source>
        <dbReference type="RefSeq" id="XP_022088144.1"/>
    </source>
</evidence>
<dbReference type="GO" id="GO:0017128">
    <property type="term" value="F:phospholipid scramblase activity"/>
    <property type="evidence" value="ECO:0007669"/>
    <property type="project" value="InterPro"/>
</dbReference>
<dbReference type="AlphaFoldDB" id="A0A8B7Y4M6"/>
<sequence length="252" mass="28122">MSPPVTIQPSPHSPGKTEMRWLSRSLSDGEQGIPGGKGQGRIYDGFEALQHTDKVVVQQTIETVGASCDVTNTYSLTDKESEQLFLAIEDASCCGRFCCGPARPLRLVLRDRRGNDVVHFVRPPRCDACCCPCCMMGIMVQTPGGEIIGYVKQTWSLFGAAFKIEDADKTPLMTLWTSCCPCRCETDLEIQVWKISDGRSGLIRKQWGGRKQDINMDHETFIIEFPPECDTESKILLIGAAFLMDFMFFEMT</sequence>
<dbReference type="KEGG" id="aplc:110977917"/>
<dbReference type="GO" id="GO:0005886">
    <property type="term" value="C:plasma membrane"/>
    <property type="evidence" value="ECO:0007669"/>
    <property type="project" value="TreeGrafter"/>
</dbReference>
<dbReference type="OMA" id="IQMIFRA"/>
<evidence type="ECO:0000313" key="3">
    <source>
        <dbReference type="Proteomes" id="UP000694845"/>
    </source>
</evidence>
<dbReference type="PANTHER" id="PTHR23248">
    <property type="entry name" value="PHOSPHOLIPID SCRAMBLASE-RELATED"/>
    <property type="match status" value="1"/>
</dbReference>
<keyword evidence="2" id="KW-0564">Palmitate</keyword>
<dbReference type="Pfam" id="PF03803">
    <property type="entry name" value="Scramblase"/>
    <property type="match status" value="1"/>
</dbReference>
<dbReference type="RefSeq" id="XP_022088144.1">
    <property type="nucleotide sequence ID" value="XM_022232452.1"/>
</dbReference>
<dbReference type="Proteomes" id="UP000694845">
    <property type="component" value="Unplaced"/>
</dbReference>
<proteinExistence type="inferred from homology"/>
<accession>A0A8B7Y4M6</accession>
<evidence type="ECO:0000256" key="2">
    <source>
        <dbReference type="RuleBase" id="RU363116"/>
    </source>
</evidence>
<dbReference type="PANTHER" id="PTHR23248:SF40">
    <property type="entry name" value="PHOSPHOLIPID SCRAMBLASE"/>
    <property type="match status" value="1"/>
</dbReference>
<gene>
    <name evidence="4" type="primary">LOC110977917</name>
</gene>
<keyword evidence="2" id="KW-0449">Lipoprotein</keyword>
<comment type="similarity">
    <text evidence="1 2">Belongs to the phospholipid scramblase family.</text>
</comment>
<keyword evidence="2" id="KW-0106">Calcium</keyword>
<comment type="function">
    <text evidence="2">May mediate accelerated ATP-independent bidirectional transbilayer migration of phospholipids upon binding calcium ions that results in a loss of phospholipid asymmetry in the plasma membrane.</text>
</comment>